<sequence length="408" mass="46371">MDYRPCTPVRHDGPISHSVYPNIYFTPGRYSPRPTQPQLPTPSHMITPGPMAPFFRHNRLPKAKDITSVNEEQVAPIGNPKSAYTQEFVRRFKEWHTGKGVLSSPEGRENVLTLEITMPHFLDFKKALDIDNDEKFPRYSYDASSSLLTIQCTPSPIHEQIVSTVSEGFTLARRSLPTSLRRMIHIVGNQQFTDFQGAYDGSEKAPDTAVKVTDATGAVEVKFVLEVGLAETYAMLVRDAKMWIEGREAASIVMIVKMEETPVYKCPTRNLSEDEFSELGFPPRTEIDVKNFTLGGPYGPAFYKGLRWVGGVTGFMEIWKRDPVTRLATRTSSDRINLLNMANTTYTHFWLHDFVDISPDNDHHIPIDWGDYISNLGLYIKELAADRCRRTLRGREGRETMLDDDYEP</sequence>
<proteinExistence type="predicted"/>
<dbReference type="EMBL" id="LN890959">
    <property type="protein sequence ID" value="CUS14382.1"/>
    <property type="molecule type" value="Genomic_DNA"/>
</dbReference>
<dbReference type="AlphaFoldDB" id="A0A292Q3G4"/>
<dbReference type="Proteomes" id="UP001412239">
    <property type="component" value="Unassembled WGS sequence"/>
</dbReference>
<evidence type="ECO:0000313" key="2">
    <source>
        <dbReference type="Proteomes" id="UP001412239"/>
    </source>
</evidence>
<gene>
    <name evidence="1" type="ORF">GSTUAT00001433001</name>
</gene>
<name>A0A292Q3G4_9PEZI</name>
<accession>A0A292Q3G4</accession>
<evidence type="ECO:0000313" key="1">
    <source>
        <dbReference type="EMBL" id="CUS14382.1"/>
    </source>
</evidence>
<reference evidence="1" key="1">
    <citation type="submission" date="2015-10" db="EMBL/GenBank/DDBJ databases">
        <authorList>
            <person name="Regsiter A."/>
            <person name="william w."/>
        </authorList>
    </citation>
    <scope>NUCLEOTIDE SEQUENCE</scope>
    <source>
        <strain evidence="1">Montdore</strain>
    </source>
</reference>
<protein>
    <submittedName>
        <fullName evidence="1">Uncharacterized protein</fullName>
    </submittedName>
</protein>
<keyword evidence="2" id="KW-1185">Reference proteome</keyword>
<organism evidence="1 2">
    <name type="scientific">Tuber aestivum</name>
    <name type="common">summer truffle</name>
    <dbReference type="NCBI Taxonomy" id="59557"/>
    <lineage>
        <taxon>Eukaryota</taxon>
        <taxon>Fungi</taxon>
        <taxon>Dikarya</taxon>
        <taxon>Ascomycota</taxon>
        <taxon>Pezizomycotina</taxon>
        <taxon>Pezizomycetes</taxon>
        <taxon>Pezizales</taxon>
        <taxon>Tuberaceae</taxon>
        <taxon>Tuber</taxon>
    </lineage>
</organism>